<organism evidence="13 14">
    <name type="scientific">Deinobacterium chartae</name>
    <dbReference type="NCBI Taxonomy" id="521158"/>
    <lineage>
        <taxon>Bacteria</taxon>
        <taxon>Thermotogati</taxon>
        <taxon>Deinococcota</taxon>
        <taxon>Deinococci</taxon>
        <taxon>Deinococcales</taxon>
        <taxon>Deinococcaceae</taxon>
        <taxon>Deinobacterium</taxon>
    </lineage>
</organism>
<keyword evidence="14" id="KW-1185">Reference proteome</keyword>
<accession>A0A841HZG0</accession>
<comment type="similarity">
    <text evidence="2 11">Belongs to the cation transport ATPase (P-type) (TC 3.A.3) family. Type IB subfamily.</text>
</comment>
<keyword evidence="7" id="KW-0460">Magnesium</keyword>
<feature type="transmembrane region" description="Helical" evidence="11">
    <location>
        <begin position="79"/>
        <end position="104"/>
    </location>
</feature>
<sequence>MIQTASSPRSSRPASGTSDPVRRALILTLITLLALLAGWLLQGPLETAAFVVAYLAGGVPAATEALRSLRSERKLDVDLLMVLAALGAASIGQALDGAILLFLFSLSNTLQDWAMGRTRRAIEALGRLSPQEASVRRSGHEQRVPLNELRVGDTLILKPGERVPADAEVLLGRSSLDESAITGESVPVDKAPGAHLASGTVNLEGYLEARVLRPAGESTLARLIRMVESAQAAKSPVETLADRWESPYATAVLAATPLVFAALHYLGGLPADAAWYRAMTFMVVASPCAVVISTPAVMLSAMAAAARGGVLFKSAAALEALSRVRSVAFDKTGTLTTGRMELLDLEVPGGHEEQALALAAALEGRSEHPIARAITRAASERGLSPELALEDVQALPGRGITGLLAGEAVWAGNLRLAQERGAVLGADLEAAVKRLEVRGRTVVLLGQERRIIALLGVADAPRPQAGAALEALRRAGVTRLVMLTGDRPGPALEVARQVGVQEVRAGLLPEDKLAAVRALPRPVAVVGDGVNDAPALSAADLGIGMAQGTDVALESADVVLARNDLNKLAAAWRLSRAARRTVIFNLSFAFAIIAVVGTLSVLGQVPLPLGVIAHEGGTVFVVFMGLRLLLYRV</sequence>
<comment type="subcellular location">
    <subcellularLocation>
        <location evidence="11">Cell membrane</location>
    </subcellularLocation>
    <subcellularLocation>
        <location evidence="1">Membrane</location>
        <topology evidence="1">Multi-pass membrane protein</topology>
    </subcellularLocation>
</comment>
<dbReference type="InterPro" id="IPR008250">
    <property type="entry name" value="ATPase_P-typ_transduc_dom_A_sf"/>
</dbReference>
<keyword evidence="5 11" id="KW-0547">Nucleotide-binding</keyword>
<dbReference type="InterPro" id="IPR023214">
    <property type="entry name" value="HAD_sf"/>
</dbReference>
<dbReference type="PANTHER" id="PTHR43079">
    <property type="entry name" value="PROBABLE CADMIUM/ZINC-TRANSPORTING ATPASE HMA1"/>
    <property type="match status" value="1"/>
</dbReference>
<dbReference type="InterPro" id="IPR027256">
    <property type="entry name" value="P-typ_ATPase_IB"/>
</dbReference>
<evidence type="ECO:0000313" key="14">
    <source>
        <dbReference type="Proteomes" id="UP000569951"/>
    </source>
</evidence>
<evidence type="ECO:0000256" key="7">
    <source>
        <dbReference type="ARBA" id="ARBA00022842"/>
    </source>
</evidence>
<dbReference type="Proteomes" id="UP000569951">
    <property type="component" value="Unassembled WGS sequence"/>
</dbReference>
<feature type="transmembrane region" description="Helical" evidence="11">
    <location>
        <begin position="582"/>
        <end position="603"/>
    </location>
</feature>
<dbReference type="PANTHER" id="PTHR43079:SF1">
    <property type="entry name" value="CADMIUM_ZINC-TRANSPORTING ATPASE HMA1, CHLOROPLASTIC-RELATED"/>
    <property type="match status" value="1"/>
</dbReference>
<keyword evidence="10 11" id="KW-0472">Membrane</keyword>
<proteinExistence type="inferred from homology"/>
<gene>
    <name evidence="13" type="ORF">HNR42_001477</name>
</gene>
<dbReference type="NCBIfam" id="TIGR01525">
    <property type="entry name" value="ATPase-IB_hvy"/>
    <property type="match status" value="1"/>
</dbReference>
<protein>
    <submittedName>
        <fullName evidence="13">Cd2+/Zn2+-exporting ATPase</fullName>
    </submittedName>
</protein>
<dbReference type="PROSITE" id="PS01229">
    <property type="entry name" value="COF_2"/>
    <property type="match status" value="1"/>
</dbReference>
<evidence type="ECO:0000256" key="5">
    <source>
        <dbReference type="ARBA" id="ARBA00022741"/>
    </source>
</evidence>
<evidence type="ECO:0000313" key="13">
    <source>
        <dbReference type="EMBL" id="MBB6098054.1"/>
    </source>
</evidence>
<dbReference type="InterPro" id="IPR051949">
    <property type="entry name" value="Cation_Transport_ATPase"/>
</dbReference>
<dbReference type="InterPro" id="IPR023298">
    <property type="entry name" value="ATPase_P-typ_TM_dom_sf"/>
</dbReference>
<dbReference type="Gene3D" id="3.40.1110.10">
    <property type="entry name" value="Calcium-transporting ATPase, cytoplasmic domain N"/>
    <property type="match status" value="1"/>
</dbReference>
<evidence type="ECO:0000256" key="3">
    <source>
        <dbReference type="ARBA" id="ARBA00022692"/>
    </source>
</evidence>
<evidence type="ECO:0000256" key="9">
    <source>
        <dbReference type="ARBA" id="ARBA00022989"/>
    </source>
</evidence>
<dbReference type="SFLD" id="SFLDF00027">
    <property type="entry name" value="p-type_atpase"/>
    <property type="match status" value="1"/>
</dbReference>
<dbReference type="InterPro" id="IPR036412">
    <property type="entry name" value="HAD-like_sf"/>
</dbReference>
<dbReference type="PRINTS" id="PR00119">
    <property type="entry name" value="CATATPASE"/>
</dbReference>
<keyword evidence="4 11" id="KW-0479">Metal-binding</keyword>
<dbReference type="RefSeq" id="WP_343058258.1">
    <property type="nucleotide sequence ID" value="NZ_JACHHG010000004.1"/>
</dbReference>
<dbReference type="SFLD" id="SFLDS00003">
    <property type="entry name" value="Haloacid_Dehalogenase"/>
    <property type="match status" value="1"/>
</dbReference>
<keyword evidence="11" id="KW-1003">Cell membrane</keyword>
<keyword evidence="6 11" id="KW-0067">ATP-binding</keyword>
<dbReference type="SUPFAM" id="SSF56784">
    <property type="entry name" value="HAD-like"/>
    <property type="match status" value="1"/>
</dbReference>
<dbReference type="Gene3D" id="2.70.150.10">
    <property type="entry name" value="Calcium-transporting ATPase, cytoplasmic transduction domain A"/>
    <property type="match status" value="1"/>
</dbReference>
<dbReference type="SUPFAM" id="SSF81653">
    <property type="entry name" value="Calcium ATPase, transduction domain A"/>
    <property type="match status" value="1"/>
</dbReference>
<dbReference type="PROSITE" id="PS00154">
    <property type="entry name" value="ATPASE_E1_E2"/>
    <property type="match status" value="1"/>
</dbReference>
<dbReference type="Gene3D" id="3.40.50.1000">
    <property type="entry name" value="HAD superfamily/HAD-like"/>
    <property type="match status" value="1"/>
</dbReference>
<keyword evidence="9 11" id="KW-1133">Transmembrane helix</keyword>
<evidence type="ECO:0000256" key="1">
    <source>
        <dbReference type="ARBA" id="ARBA00004141"/>
    </source>
</evidence>
<dbReference type="GO" id="GO:0046872">
    <property type="term" value="F:metal ion binding"/>
    <property type="evidence" value="ECO:0007669"/>
    <property type="project" value="UniProtKB-KW"/>
</dbReference>
<dbReference type="Pfam" id="PF00122">
    <property type="entry name" value="E1-E2_ATPase"/>
    <property type="match status" value="1"/>
</dbReference>
<dbReference type="FunFam" id="2.70.150.10:FF:000002">
    <property type="entry name" value="Copper-transporting ATPase 1, putative"/>
    <property type="match status" value="1"/>
</dbReference>
<dbReference type="GO" id="GO:0005524">
    <property type="term" value="F:ATP binding"/>
    <property type="evidence" value="ECO:0007669"/>
    <property type="project" value="UniProtKB-UniRule"/>
</dbReference>
<dbReference type="Pfam" id="PF00702">
    <property type="entry name" value="Hydrolase"/>
    <property type="match status" value="1"/>
</dbReference>
<keyword evidence="8" id="KW-1278">Translocase</keyword>
<dbReference type="InterPro" id="IPR023299">
    <property type="entry name" value="ATPase_P-typ_cyto_dom_N"/>
</dbReference>
<name>A0A841HZG0_9DEIO</name>
<evidence type="ECO:0000256" key="4">
    <source>
        <dbReference type="ARBA" id="ARBA00022723"/>
    </source>
</evidence>
<dbReference type="GO" id="GO:0005886">
    <property type="term" value="C:plasma membrane"/>
    <property type="evidence" value="ECO:0007669"/>
    <property type="project" value="UniProtKB-SubCell"/>
</dbReference>
<evidence type="ECO:0000256" key="10">
    <source>
        <dbReference type="ARBA" id="ARBA00023136"/>
    </source>
</evidence>
<dbReference type="EMBL" id="JACHHG010000004">
    <property type="protein sequence ID" value="MBB6098054.1"/>
    <property type="molecule type" value="Genomic_DNA"/>
</dbReference>
<feature type="domain" description="P-type ATPase A" evidence="12">
    <location>
        <begin position="128"/>
        <end position="228"/>
    </location>
</feature>
<evidence type="ECO:0000256" key="6">
    <source>
        <dbReference type="ARBA" id="ARBA00022840"/>
    </source>
</evidence>
<dbReference type="GO" id="GO:0019829">
    <property type="term" value="F:ATPase-coupled monoatomic cation transmembrane transporter activity"/>
    <property type="evidence" value="ECO:0007669"/>
    <property type="project" value="InterPro"/>
</dbReference>
<evidence type="ECO:0000256" key="8">
    <source>
        <dbReference type="ARBA" id="ARBA00022967"/>
    </source>
</evidence>
<dbReference type="InterPro" id="IPR059000">
    <property type="entry name" value="ATPase_P-type_domA"/>
</dbReference>
<dbReference type="InterPro" id="IPR001757">
    <property type="entry name" value="P_typ_ATPase"/>
</dbReference>
<dbReference type="AlphaFoldDB" id="A0A841HZG0"/>
<dbReference type="GO" id="GO:0016887">
    <property type="term" value="F:ATP hydrolysis activity"/>
    <property type="evidence" value="ECO:0007669"/>
    <property type="project" value="InterPro"/>
</dbReference>
<reference evidence="13 14" key="1">
    <citation type="submission" date="2020-08" db="EMBL/GenBank/DDBJ databases">
        <title>Genomic Encyclopedia of Type Strains, Phase IV (KMG-IV): sequencing the most valuable type-strain genomes for metagenomic binning, comparative biology and taxonomic classification.</title>
        <authorList>
            <person name="Goeker M."/>
        </authorList>
    </citation>
    <scope>NUCLEOTIDE SEQUENCE [LARGE SCALE GENOMIC DNA]</scope>
    <source>
        <strain evidence="13 14">DSM 21458</strain>
    </source>
</reference>
<feature type="transmembrane region" description="Helical" evidence="11">
    <location>
        <begin position="274"/>
        <end position="292"/>
    </location>
</feature>
<feature type="transmembrane region" description="Helical" evidence="11">
    <location>
        <begin position="248"/>
        <end position="267"/>
    </location>
</feature>
<dbReference type="InterPro" id="IPR044492">
    <property type="entry name" value="P_typ_ATPase_HD_dom"/>
</dbReference>
<dbReference type="SFLD" id="SFLDG00002">
    <property type="entry name" value="C1.7:_P-type_atpase_like"/>
    <property type="match status" value="1"/>
</dbReference>
<dbReference type="InterPro" id="IPR018303">
    <property type="entry name" value="ATPase_P-typ_P_site"/>
</dbReference>
<comment type="caution">
    <text evidence="13">The sequence shown here is derived from an EMBL/GenBank/DDBJ whole genome shotgun (WGS) entry which is preliminary data.</text>
</comment>
<feature type="transmembrane region" description="Helical" evidence="11">
    <location>
        <begin position="609"/>
        <end position="630"/>
    </location>
</feature>
<keyword evidence="3 11" id="KW-0812">Transmembrane</keyword>
<dbReference type="SUPFAM" id="SSF81665">
    <property type="entry name" value="Calcium ATPase, transmembrane domain M"/>
    <property type="match status" value="1"/>
</dbReference>
<evidence type="ECO:0000259" key="12">
    <source>
        <dbReference type="Pfam" id="PF00122"/>
    </source>
</evidence>
<feature type="transmembrane region" description="Helical" evidence="11">
    <location>
        <begin position="21"/>
        <end position="41"/>
    </location>
</feature>
<evidence type="ECO:0000256" key="11">
    <source>
        <dbReference type="RuleBase" id="RU362081"/>
    </source>
</evidence>
<evidence type="ECO:0000256" key="2">
    <source>
        <dbReference type="ARBA" id="ARBA00006024"/>
    </source>
</evidence>
<dbReference type="NCBIfam" id="TIGR01494">
    <property type="entry name" value="ATPase_P-type"/>
    <property type="match status" value="1"/>
</dbReference>
<dbReference type="PRINTS" id="PR00941">
    <property type="entry name" value="CDATPASE"/>
</dbReference>